<dbReference type="EMBL" id="CP101873">
    <property type="protein sequence ID" value="WMT10223.1"/>
    <property type="molecule type" value="Genomic_DNA"/>
</dbReference>
<dbReference type="EMBL" id="CP101873">
    <property type="protein sequence ID" value="WMT10153.1"/>
    <property type="molecule type" value="Genomic_DNA"/>
</dbReference>
<protein>
    <submittedName>
        <fullName evidence="1">Uncharacterized protein</fullName>
    </submittedName>
</protein>
<evidence type="ECO:0000313" key="2">
    <source>
        <dbReference type="EMBL" id="WMT10223.1"/>
    </source>
</evidence>
<name>A0AAF0PKD9_9EURY</name>
<organism evidence="1 3">
    <name type="scientific">Natrinema thermotolerans</name>
    <dbReference type="NCBI Taxonomy" id="121872"/>
    <lineage>
        <taxon>Archaea</taxon>
        <taxon>Methanobacteriati</taxon>
        <taxon>Methanobacteriota</taxon>
        <taxon>Stenosarchaea group</taxon>
        <taxon>Halobacteria</taxon>
        <taxon>Halobacteriales</taxon>
        <taxon>Natrialbaceae</taxon>
        <taxon>Natrinema</taxon>
    </lineage>
</organism>
<evidence type="ECO:0000313" key="1">
    <source>
        <dbReference type="EMBL" id="WMT10153.1"/>
    </source>
</evidence>
<gene>
    <name evidence="1" type="ORF">NP511_02200</name>
    <name evidence="2" type="ORF">NP511_20915</name>
</gene>
<sequence length="155" mass="17104">MTDDTDIKPGDVALDRTQGRPVHVLEDTGQTVLQWSNENGYDLLDNYGNSRCGATAEDRVFEVVYCSSIQSEPSKTYAMPESRLDRVETEKADNGRQVYDRIVVDVLDQLFQRAGRDDEQAVAVLEQYATDAGIDADVVDEARELAEAAQLGGEA</sequence>
<reference evidence="1 3" key="1">
    <citation type="submission" date="2022-07" db="EMBL/GenBank/DDBJ databases">
        <title>Two temperate virus in Haloterrigena jeotgali A29.</title>
        <authorList>
            <person name="Deng X."/>
        </authorList>
    </citation>
    <scope>NUCLEOTIDE SEQUENCE [LARGE SCALE GENOMIC DNA]</scope>
    <source>
        <strain evidence="1 3">A29</strain>
    </source>
</reference>
<keyword evidence="3" id="KW-1185">Reference proteome</keyword>
<dbReference type="Proteomes" id="UP001224926">
    <property type="component" value="Chromosome"/>
</dbReference>
<accession>A0AAF0PKD9</accession>
<dbReference type="AlphaFoldDB" id="A0AAF0PKD9"/>
<evidence type="ECO:0000313" key="3">
    <source>
        <dbReference type="Proteomes" id="UP001224926"/>
    </source>
</evidence>
<proteinExistence type="predicted"/>